<accession>A0A8S5PU62</accession>
<evidence type="ECO:0000259" key="1">
    <source>
        <dbReference type="PROSITE" id="PS50878"/>
    </source>
</evidence>
<dbReference type="EMBL" id="BK015507">
    <property type="protein sequence ID" value="DAE10280.1"/>
    <property type="molecule type" value="Genomic_DNA"/>
</dbReference>
<keyword evidence="2" id="KW-0548">Nucleotidyltransferase</keyword>
<name>A0A8S5PU62_9CAUD</name>
<reference evidence="2" key="1">
    <citation type="journal article" date="2021" name="Proc. Natl. Acad. Sci. U.S.A.">
        <title>A Catalog of Tens of Thousands of Viruses from Human Metagenomes Reveals Hidden Associations with Chronic Diseases.</title>
        <authorList>
            <person name="Tisza M.J."/>
            <person name="Buck C.B."/>
        </authorList>
    </citation>
    <scope>NUCLEOTIDE SEQUENCE</scope>
    <source>
        <strain evidence="2">Ct3es5</strain>
    </source>
</reference>
<organism evidence="2">
    <name type="scientific">Siphoviridae sp. ct3es5</name>
    <dbReference type="NCBI Taxonomy" id="2825322"/>
    <lineage>
        <taxon>Viruses</taxon>
        <taxon>Duplodnaviria</taxon>
        <taxon>Heunggongvirae</taxon>
        <taxon>Uroviricota</taxon>
        <taxon>Caudoviricetes</taxon>
    </lineage>
</organism>
<protein>
    <submittedName>
        <fullName evidence="2">Reverse transcriptase</fullName>
    </submittedName>
</protein>
<feature type="domain" description="Reverse transcriptase" evidence="1">
    <location>
        <begin position="112"/>
        <end position="343"/>
    </location>
</feature>
<sequence length="432" mass="50562">MPLHGRFLHGGGSCHIPFHVQGQSRLEGTLQFICTKGEYFIFMTSQERHEARYQRRKAKRQERKQARCDALGPMNKVFSYRKMFFYGRKCCNGVRWKQSVQNFEIHLFSGTARRRKKVLDQAWKPMKCTHFTLRERGKIRPIDAPHITDRQIHKTLCNEVLVPLYKPGMIYDNGASQKGKGLHWHYRRLKDHLHWHFRRYGREGAVLLLDLKGFFPNAPHALLYRRHQELILNPDLRALADMVIQTSPCPTPGRGLPLGVEPSQQEMVSLPSAIDNWIKCQAGVHCFGHYMDDYYLLLPDVEALKKLGHEIVRQFEAAGIRVNKRKCKIIPLTKPFRWCKARFTLTETGKIKMNGSRDGVKRARRKLKLFHREFVEGKRLFSDIEQYMECQSAYYRNFNDHGRLLRLRRLYHAIFFGGAKCIELSKTGPTLA</sequence>
<evidence type="ECO:0000313" key="2">
    <source>
        <dbReference type="EMBL" id="DAE10280.1"/>
    </source>
</evidence>
<dbReference type="GO" id="GO:0003964">
    <property type="term" value="F:RNA-directed DNA polymerase activity"/>
    <property type="evidence" value="ECO:0007669"/>
    <property type="project" value="UniProtKB-KW"/>
</dbReference>
<dbReference type="InterPro" id="IPR000477">
    <property type="entry name" value="RT_dom"/>
</dbReference>
<keyword evidence="2" id="KW-0808">Transferase</keyword>
<dbReference type="PROSITE" id="PS50878">
    <property type="entry name" value="RT_POL"/>
    <property type="match status" value="1"/>
</dbReference>
<keyword evidence="2" id="KW-0695">RNA-directed DNA polymerase</keyword>
<proteinExistence type="predicted"/>
<dbReference type="Pfam" id="PF00078">
    <property type="entry name" value="RVT_1"/>
    <property type="match status" value="1"/>
</dbReference>